<name>A0A0F9AX57_9ZZZZ</name>
<protein>
    <recommendedName>
        <fullName evidence="2">ERCC4 domain-containing protein</fullName>
    </recommendedName>
</protein>
<evidence type="ECO:0008006" key="2">
    <source>
        <dbReference type="Google" id="ProtNLM"/>
    </source>
</evidence>
<reference evidence="1" key="1">
    <citation type="journal article" date="2015" name="Nature">
        <title>Complex archaea that bridge the gap between prokaryotes and eukaryotes.</title>
        <authorList>
            <person name="Spang A."/>
            <person name="Saw J.H."/>
            <person name="Jorgensen S.L."/>
            <person name="Zaremba-Niedzwiedzka K."/>
            <person name="Martijn J."/>
            <person name="Lind A.E."/>
            <person name="van Eijk R."/>
            <person name="Schleper C."/>
            <person name="Guy L."/>
            <person name="Ettema T.J."/>
        </authorList>
    </citation>
    <scope>NUCLEOTIDE SEQUENCE</scope>
</reference>
<accession>A0A0F9AX57</accession>
<sequence>LAVVSYKLHIAVIPTRNLEDTAIVIERIAFREQIKDDMPILSRKAPKMMSEDDRRIFIIEGLVDIGPKKAKQLIDKFCTPEEVFIAIKNTEIIYTRTNNPKGIKGPLDQLTGFGWKFVEKNKIIIFGEKFLEENKNN</sequence>
<proteinExistence type="predicted"/>
<dbReference type="AlphaFoldDB" id="A0A0F9AX57"/>
<comment type="caution">
    <text evidence="1">The sequence shown here is derived from an EMBL/GenBank/DDBJ whole genome shotgun (WGS) entry which is preliminary data.</text>
</comment>
<dbReference type="Gene3D" id="1.10.150.20">
    <property type="entry name" value="5' to 3' exonuclease, C-terminal subdomain"/>
    <property type="match status" value="1"/>
</dbReference>
<gene>
    <name evidence="1" type="ORF">LCGC14_2859400</name>
</gene>
<organism evidence="1">
    <name type="scientific">marine sediment metagenome</name>
    <dbReference type="NCBI Taxonomy" id="412755"/>
    <lineage>
        <taxon>unclassified sequences</taxon>
        <taxon>metagenomes</taxon>
        <taxon>ecological metagenomes</taxon>
    </lineage>
</organism>
<evidence type="ECO:0000313" key="1">
    <source>
        <dbReference type="EMBL" id="KKK76861.1"/>
    </source>
</evidence>
<feature type="non-terminal residue" evidence="1">
    <location>
        <position position="1"/>
    </location>
</feature>
<dbReference type="EMBL" id="LAZR01055222">
    <property type="protein sequence ID" value="KKK76861.1"/>
    <property type="molecule type" value="Genomic_DNA"/>
</dbReference>